<dbReference type="Gene3D" id="3.30.70.20">
    <property type="match status" value="1"/>
</dbReference>
<evidence type="ECO:0000313" key="10">
    <source>
        <dbReference type="EMBL" id="MBC8335651.1"/>
    </source>
</evidence>
<dbReference type="InterPro" id="IPR013542">
    <property type="entry name" value="QueG_DUF1730"/>
</dbReference>
<dbReference type="InterPro" id="IPR004453">
    <property type="entry name" value="QueG"/>
</dbReference>
<evidence type="ECO:0000256" key="4">
    <source>
        <dbReference type="ARBA" id="ARBA00022723"/>
    </source>
</evidence>
<dbReference type="Pfam" id="PF08331">
    <property type="entry name" value="QueG_DUF1730"/>
    <property type="match status" value="1"/>
</dbReference>
<organism evidence="10 11">
    <name type="scientific">Candidatus Desulfolinea nitratireducens</name>
    <dbReference type="NCBI Taxonomy" id="2841698"/>
    <lineage>
        <taxon>Bacteria</taxon>
        <taxon>Bacillati</taxon>
        <taxon>Chloroflexota</taxon>
        <taxon>Anaerolineae</taxon>
        <taxon>Anaerolineales</taxon>
        <taxon>Anaerolineales incertae sedis</taxon>
        <taxon>Candidatus Desulfolinea</taxon>
    </lineage>
</organism>
<evidence type="ECO:0000256" key="8">
    <source>
        <dbReference type="ARBA" id="ARBA00023014"/>
    </source>
</evidence>
<dbReference type="EC" id="1.17.99.6" evidence="10"/>
<dbReference type="InterPro" id="IPR017900">
    <property type="entry name" value="4Fe4S_Fe_S_CS"/>
</dbReference>
<keyword evidence="8" id="KW-0411">Iron-sulfur</keyword>
<evidence type="ECO:0000256" key="7">
    <source>
        <dbReference type="ARBA" id="ARBA00023004"/>
    </source>
</evidence>
<gene>
    <name evidence="10" type="primary">queG</name>
    <name evidence="10" type="ORF">H8E29_10320</name>
</gene>
<dbReference type="SUPFAM" id="SSF46548">
    <property type="entry name" value="alpha-helical ferredoxin"/>
    <property type="match status" value="1"/>
</dbReference>
<dbReference type="GO" id="GO:0052693">
    <property type="term" value="F:epoxyqueuosine reductase activity"/>
    <property type="evidence" value="ECO:0007669"/>
    <property type="project" value="UniProtKB-EC"/>
</dbReference>
<evidence type="ECO:0000256" key="1">
    <source>
        <dbReference type="ARBA" id="ARBA00022485"/>
    </source>
</evidence>
<dbReference type="InterPro" id="IPR017896">
    <property type="entry name" value="4Fe4S_Fe-S-bd"/>
</dbReference>
<keyword evidence="2" id="KW-0963">Cytoplasm</keyword>
<evidence type="ECO:0000256" key="5">
    <source>
        <dbReference type="ARBA" id="ARBA00022785"/>
    </source>
</evidence>
<dbReference type="PROSITE" id="PS00198">
    <property type="entry name" value="4FE4S_FER_1"/>
    <property type="match status" value="1"/>
</dbReference>
<evidence type="ECO:0000256" key="6">
    <source>
        <dbReference type="ARBA" id="ARBA00023002"/>
    </source>
</evidence>
<dbReference type="InterPro" id="IPR004155">
    <property type="entry name" value="PBS_lyase_HEAT"/>
</dbReference>
<evidence type="ECO:0000256" key="3">
    <source>
        <dbReference type="ARBA" id="ARBA00022694"/>
    </source>
</evidence>
<dbReference type="AlphaFoldDB" id="A0A8J6TEV7"/>
<keyword evidence="7" id="KW-0408">Iron</keyword>
<dbReference type="GO" id="GO:0046872">
    <property type="term" value="F:metal ion binding"/>
    <property type="evidence" value="ECO:0007669"/>
    <property type="project" value="UniProtKB-KW"/>
</dbReference>
<keyword evidence="3" id="KW-0819">tRNA processing</keyword>
<dbReference type="SUPFAM" id="SSF48371">
    <property type="entry name" value="ARM repeat"/>
    <property type="match status" value="1"/>
</dbReference>
<dbReference type="PANTHER" id="PTHR30002:SF4">
    <property type="entry name" value="EPOXYQUEUOSINE REDUCTASE"/>
    <property type="match status" value="1"/>
</dbReference>
<feature type="domain" description="4Fe-4S ferredoxin-type" evidence="9">
    <location>
        <begin position="181"/>
        <end position="210"/>
    </location>
</feature>
<evidence type="ECO:0000256" key="2">
    <source>
        <dbReference type="ARBA" id="ARBA00022490"/>
    </source>
</evidence>
<name>A0A8J6TEV7_9CHLR</name>
<dbReference type="EMBL" id="JACNJN010000119">
    <property type="protein sequence ID" value="MBC8335651.1"/>
    <property type="molecule type" value="Genomic_DNA"/>
</dbReference>
<dbReference type="InterPro" id="IPR016024">
    <property type="entry name" value="ARM-type_fold"/>
</dbReference>
<proteinExistence type="predicted"/>
<dbReference type="Pfam" id="PF13484">
    <property type="entry name" value="Fer4_16"/>
    <property type="match status" value="1"/>
</dbReference>
<dbReference type="GO" id="GO:0008616">
    <property type="term" value="P:tRNA queuosine(34) biosynthetic process"/>
    <property type="evidence" value="ECO:0007669"/>
    <property type="project" value="UniProtKB-KW"/>
</dbReference>
<keyword evidence="4" id="KW-0479">Metal-binding</keyword>
<keyword evidence="1" id="KW-0004">4Fe-4S</keyword>
<comment type="caution">
    <text evidence="10">The sequence shown here is derived from an EMBL/GenBank/DDBJ whole genome shotgun (WGS) entry which is preliminary data.</text>
</comment>
<dbReference type="PROSITE" id="PS51379">
    <property type="entry name" value="4FE4S_FER_2"/>
    <property type="match status" value="1"/>
</dbReference>
<dbReference type="InterPro" id="IPR011989">
    <property type="entry name" value="ARM-like"/>
</dbReference>
<sequence>MSKELAKKIKAEALRLGFTLAGITTPETPPHISTYQNWLDAGRHGSMTYLENERARSRRNNPRLILPECQSILLLAVPYPDPKTATAKPEQGTGKVASYAWNEDYHLLLPEKMKAIVTFIEGEEGHSIPNRWYTDTGPILERDLAQRAGLGWIGKNTCLINPQHGSYFFLAEILLGIELPSDEAINADHCGTCTRCIEACPTQAILPNRTLDANRCISYLTIENKGEIAEELRPKIGAWIFGCDICQMICPWNRFASPVTEAKIDPHPNLITELDLTPQEFNKKFKNNPVKRAKRRGYLRNVAVALGNVGDPAAIPALEKALNDIEPLVRDHARWALDRIKSKRI</sequence>
<evidence type="ECO:0000313" key="11">
    <source>
        <dbReference type="Proteomes" id="UP000614469"/>
    </source>
</evidence>
<dbReference type="PANTHER" id="PTHR30002">
    <property type="entry name" value="EPOXYQUEUOSINE REDUCTASE"/>
    <property type="match status" value="1"/>
</dbReference>
<evidence type="ECO:0000259" key="9">
    <source>
        <dbReference type="PROSITE" id="PS51379"/>
    </source>
</evidence>
<keyword evidence="5" id="KW-0671">Queuosine biosynthesis</keyword>
<dbReference type="NCBIfam" id="TIGR00276">
    <property type="entry name" value="tRNA epoxyqueuosine(34) reductase QueG"/>
    <property type="match status" value="1"/>
</dbReference>
<dbReference type="Proteomes" id="UP000614469">
    <property type="component" value="Unassembled WGS sequence"/>
</dbReference>
<dbReference type="GO" id="GO:0051539">
    <property type="term" value="F:4 iron, 4 sulfur cluster binding"/>
    <property type="evidence" value="ECO:0007669"/>
    <property type="project" value="UniProtKB-KW"/>
</dbReference>
<dbReference type="Gene3D" id="1.25.10.10">
    <property type="entry name" value="Leucine-rich Repeat Variant"/>
    <property type="match status" value="1"/>
</dbReference>
<reference evidence="10 11" key="1">
    <citation type="submission" date="2020-08" db="EMBL/GenBank/DDBJ databases">
        <title>Bridging the membrane lipid divide: bacteria of the FCB group superphylum have the potential to synthesize archaeal ether lipids.</title>
        <authorList>
            <person name="Villanueva L."/>
            <person name="Von Meijenfeldt F.A.B."/>
            <person name="Westbye A.B."/>
            <person name="Yadav S."/>
            <person name="Hopmans E.C."/>
            <person name="Dutilh B.E."/>
            <person name="Sinninghe Damste J.S."/>
        </authorList>
    </citation>
    <scope>NUCLEOTIDE SEQUENCE [LARGE SCALE GENOMIC DNA]</scope>
    <source>
        <strain evidence="10">NIOZ-UU36</strain>
    </source>
</reference>
<accession>A0A8J6TEV7</accession>
<protein>
    <submittedName>
        <fullName evidence="10">tRNA epoxyqueuosine(34) reductase QueG</fullName>
        <ecNumber evidence="10">1.17.99.6</ecNumber>
    </submittedName>
</protein>
<dbReference type="Pfam" id="PF03130">
    <property type="entry name" value="HEAT_PBS"/>
    <property type="match status" value="1"/>
</dbReference>
<keyword evidence="6 10" id="KW-0560">Oxidoreductase</keyword>